<evidence type="ECO:0000256" key="4">
    <source>
        <dbReference type="ARBA" id="ARBA00009524"/>
    </source>
</evidence>
<comment type="catalytic activity">
    <reaction evidence="1 18">
        <text>(6R)-NADHX = (6S)-NADHX</text>
        <dbReference type="Rhea" id="RHEA:32215"/>
        <dbReference type="ChEBI" id="CHEBI:64074"/>
        <dbReference type="ChEBI" id="CHEBI:64075"/>
        <dbReference type="EC" id="5.1.99.6"/>
    </reaction>
</comment>
<keyword evidence="10 17" id="KW-0520">NAD</keyword>
<evidence type="ECO:0000256" key="16">
    <source>
        <dbReference type="ARBA" id="ARBA00049209"/>
    </source>
</evidence>
<evidence type="ECO:0000313" key="21">
    <source>
        <dbReference type="EMBL" id="MCR2747579.1"/>
    </source>
</evidence>
<dbReference type="PANTHER" id="PTHR12592">
    <property type="entry name" value="ATP-DEPENDENT (S)-NAD(P)H-HYDRATE DEHYDRATASE FAMILY MEMBER"/>
    <property type="match status" value="1"/>
</dbReference>
<dbReference type="PROSITE" id="PS01050">
    <property type="entry name" value="YJEF_C_2"/>
    <property type="match status" value="1"/>
</dbReference>
<feature type="domain" description="YjeF N-terminal" evidence="20">
    <location>
        <begin position="33"/>
        <end position="252"/>
    </location>
</feature>
<evidence type="ECO:0000256" key="12">
    <source>
        <dbReference type="ARBA" id="ARBA00023239"/>
    </source>
</evidence>
<dbReference type="Pfam" id="PF01256">
    <property type="entry name" value="Carb_kinase"/>
    <property type="match status" value="1"/>
</dbReference>
<comment type="cofactor">
    <cofactor evidence="17">
        <name>Mg(2+)</name>
        <dbReference type="ChEBI" id="CHEBI:18420"/>
    </cofactor>
</comment>
<dbReference type="InterPro" id="IPR036652">
    <property type="entry name" value="YjeF_N_dom_sf"/>
</dbReference>
<feature type="binding site" evidence="17">
    <location>
        <position position="491"/>
    </location>
    <ligand>
        <name>(6S)-NADPHX</name>
        <dbReference type="ChEBI" id="CHEBI:64076"/>
    </ligand>
</feature>
<comment type="subunit">
    <text evidence="17">Homotetramer.</text>
</comment>
<accession>A0ABT1XL29</accession>
<protein>
    <recommendedName>
        <fullName evidence="17">ADP-dependent (S)-NAD(P)H-hydrate dehydratase</fullName>
        <ecNumber evidence="17">4.2.1.136</ecNumber>
    </recommendedName>
    <alternativeName>
        <fullName evidence="17">ADP-dependent NAD(P)HX dehydratase</fullName>
    </alternativeName>
</protein>
<dbReference type="SUPFAM" id="SSF53613">
    <property type="entry name" value="Ribokinase-like"/>
    <property type="match status" value="1"/>
</dbReference>
<evidence type="ECO:0000256" key="11">
    <source>
        <dbReference type="ARBA" id="ARBA00023235"/>
    </source>
</evidence>
<evidence type="ECO:0000256" key="18">
    <source>
        <dbReference type="PIRNR" id="PIRNR017184"/>
    </source>
</evidence>
<dbReference type="Pfam" id="PF03853">
    <property type="entry name" value="YjeF_N"/>
    <property type="match status" value="1"/>
</dbReference>
<keyword evidence="6 17" id="KW-0547">Nucleotide-binding</keyword>
<evidence type="ECO:0000256" key="7">
    <source>
        <dbReference type="ARBA" id="ARBA00022840"/>
    </source>
</evidence>
<comment type="catalytic activity">
    <reaction evidence="16 17 18">
        <text>(6S)-NADPHX + ADP = AMP + phosphate + NADPH + H(+)</text>
        <dbReference type="Rhea" id="RHEA:32235"/>
        <dbReference type="ChEBI" id="CHEBI:15378"/>
        <dbReference type="ChEBI" id="CHEBI:43474"/>
        <dbReference type="ChEBI" id="CHEBI:57783"/>
        <dbReference type="ChEBI" id="CHEBI:64076"/>
        <dbReference type="ChEBI" id="CHEBI:456215"/>
        <dbReference type="ChEBI" id="CHEBI:456216"/>
        <dbReference type="EC" id="4.2.1.136"/>
    </reaction>
</comment>
<dbReference type="Gene3D" id="3.40.1190.20">
    <property type="match status" value="1"/>
</dbReference>
<feature type="binding site" evidence="17">
    <location>
        <position position="365"/>
    </location>
    <ligand>
        <name>(6S)-NADPHX</name>
        <dbReference type="ChEBI" id="CHEBI:64076"/>
    </ligand>
</feature>
<dbReference type="EMBL" id="JANKHG010000026">
    <property type="protein sequence ID" value="MCR2747579.1"/>
    <property type="molecule type" value="Genomic_DNA"/>
</dbReference>
<keyword evidence="22" id="KW-1185">Reference proteome</keyword>
<evidence type="ECO:0000259" key="20">
    <source>
        <dbReference type="PROSITE" id="PS51385"/>
    </source>
</evidence>
<comment type="function">
    <text evidence="14 18">Bifunctional enzyme that catalyzes the epimerization of the S- and R-forms of NAD(P)HX and the dehydration of the S-form of NAD(P)HX at the expense of ADP, which is converted to AMP. This allows the repair of both epimers of NAD(P)HX, a damaged form of NAD(P)H that is a result of enzymatic or heat-dependent hydration.</text>
</comment>
<dbReference type="InterPro" id="IPR030677">
    <property type="entry name" value="Nnr"/>
</dbReference>
<dbReference type="InterPro" id="IPR029056">
    <property type="entry name" value="Ribokinase-like"/>
</dbReference>
<evidence type="ECO:0000256" key="5">
    <source>
        <dbReference type="ARBA" id="ARBA00022723"/>
    </source>
</evidence>
<evidence type="ECO:0000256" key="3">
    <source>
        <dbReference type="ARBA" id="ARBA00006001"/>
    </source>
</evidence>
<dbReference type="PROSITE" id="PS51383">
    <property type="entry name" value="YJEF_C_3"/>
    <property type="match status" value="1"/>
</dbReference>
<evidence type="ECO:0000256" key="17">
    <source>
        <dbReference type="HAMAP-Rule" id="MF_01965"/>
    </source>
</evidence>
<dbReference type="NCBIfam" id="TIGR00196">
    <property type="entry name" value="yjeF_cterm"/>
    <property type="match status" value="1"/>
</dbReference>
<evidence type="ECO:0000259" key="19">
    <source>
        <dbReference type="PROSITE" id="PS51383"/>
    </source>
</evidence>
<feature type="domain" description="YjeF C-terminal" evidence="19">
    <location>
        <begin position="263"/>
        <end position="551"/>
    </location>
</feature>
<evidence type="ECO:0000256" key="9">
    <source>
        <dbReference type="ARBA" id="ARBA00022958"/>
    </source>
</evidence>
<evidence type="ECO:0000256" key="1">
    <source>
        <dbReference type="ARBA" id="ARBA00000013"/>
    </source>
</evidence>
<evidence type="ECO:0000256" key="15">
    <source>
        <dbReference type="ARBA" id="ARBA00048238"/>
    </source>
</evidence>
<evidence type="ECO:0000256" key="8">
    <source>
        <dbReference type="ARBA" id="ARBA00022857"/>
    </source>
</evidence>
<dbReference type="SUPFAM" id="SSF64153">
    <property type="entry name" value="YjeF N-terminal domain-like"/>
    <property type="match status" value="1"/>
</dbReference>
<dbReference type="PANTHER" id="PTHR12592:SF0">
    <property type="entry name" value="ATP-DEPENDENT (S)-NAD(P)H-HYDRATE DEHYDRATASE"/>
    <property type="match status" value="1"/>
</dbReference>
<keyword evidence="11 18" id="KW-0413">Isomerase</keyword>
<evidence type="ECO:0000256" key="6">
    <source>
        <dbReference type="ARBA" id="ARBA00022741"/>
    </source>
</evidence>
<comment type="similarity">
    <text evidence="4 18">In the C-terminal section; belongs to the NnrD/CARKD family.</text>
</comment>
<evidence type="ECO:0000256" key="13">
    <source>
        <dbReference type="ARBA" id="ARBA00023268"/>
    </source>
</evidence>
<dbReference type="EC" id="4.2.1.136" evidence="17"/>
<keyword evidence="8 17" id="KW-0521">NADP</keyword>
<comment type="similarity">
    <text evidence="17">Belongs to the NnrD/CARKD family.</text>
</comment>
<dbReference type="RefSeq" id="WP_257512799.1">
    <property type="nucleotide sequence ID" value="NZ_JANKHG010000026.1"/>
</dbReference>
<dbReference type="HAMAP" id="MF_01965">
    <property type="entry name" value="NADHX_dehydratase"/>
    <property type="match status" value="1"/>
</dbReference>
<comment type="catalytic activity">
    <reaction evidence="2 18">
        <text>(6R)-NADPHX = (6S)-NADPHX</text>
        <dbReference type="Rhea" id="RHEA:32227"/>
        <dbReference type="ChEBI" id="CHEBI:64076"/>
        <dbReference type="ChEBI" id="CHEBI:64077"/>
        <dbReference type="EC" id="5.1.99.6"/>
    </reaction>
</comment>
<dbReference type="InterPro" id="IPR017953">
    <property type="entry name" value="Carbohydrate_kinase_pred_CS"/>
</dbReference>
<reference evidence="21" key="1">
    <citation type="submission" date="2022-07" db="EMBL/GenBank/DDBJ databases">
        <authorList>
            <person name="Xamxidin M."/>
        </authorList>
    </citation>
    <scope>NUCLEOTIDE SEQUENCE</scope>
    <source>
        <strain evidence="21">YS8-69</strain>
    </source>
</reference>
<keyword evidence="9 18" id="KW-0630">Potassium</keyword>
<evidence type="ECO:0000313" key="22">
    <source>
        <dbReference type="Proteomes" id="UP001165267"/>
    </source>
</evidence>
<dbReference type="Gene3D" id="3.40.50.10260">
    <property type="entry name" value="YjeF N-terminal domain"/>
    <property type="match status" value="1"/>
</dbReference>
<dbReference type="NCBIfam" id="TIGR00197">
    <property type="entry name" value="yjeF_nterm"/>
    <property type="match status" value="1"/>
</dbReference>
<proteinExistence type="inferred from homology"/>
<keyword evidence="5 18" id="KW-0479">Metal-binding</keyword>
<feature type="binding site" evidence="17">
    <location>
        <begin position="462"/>
        <end position="466"/>
    </location>
    <ligand>
        <name>AMP</name>
        <dbReference type="ChEBI" id="CHEBI:456215"/>
    </ligand>
</feature>
<keyword evidence="12 17" id="KW-0456">Lyase</keyword>
<evidence type="ECO:0000256" key="2">
    <source>
        <dbReference type="ARBA" id="ARBA00000909"/>
    </source>
</evidence>
<comment type="caution">
    <text evidence="21">The sequence shown here is derived from an EMBL/GenBank/DDBJ whole genome shotgun (WGS) entry which is preliminary data.</text>
</comment>
<feature type="binding site" evidence="17">
    <location>
        <position position="490"/>
    </location>
    <ligand>
        <name>AMP</name>
        <dbReference type="ChEBI" id="CHEBI:456215"/>
    </ligand>
</feature>
<evidence type="ECO:0000256" key="14">
    <source>
        <dbReference type="ARBA" id="ARBA00025153"/>
    </source>
</evidence>
<feature type="binding site" evidence="17">
    <location>
        <position position="298"/>
    </location>
    <ligand>
        <name>(6S)-NADPHX</name>
        <dbReference type="ChEBI" id="CHEBI:64076"/>
    </ligand>
</feature>
<dbReference type="PROSITE" id="PS51385">
    <property type="entry name" value="YJEF_N"/>
    <property type="match status" value="1"/>
</dbReference>
<dbReference type="CDD" id="cd01171">
    <property type="entry name" value="YXKO-related"/>
    <property type="match status" value="1"/>
</dbReference>
<keyword evidence="7 17" id="KW-0067">ATP-binding</keyword>
<gene>
    <name evidence="17" type="primary">nnrD</name>
    <name evidence="21" type="ORF">NSP04_13075</name>
</gene>
<evidence type="ECO:0000256" key="10">
    <source>
        <dbReference type="ARBA" id="ARBA00023027"/>
    </source>
</evidence>
<organism evidence="21 22">
    <name type="scientific">Limnobacter parvus</name>
    <dbReference type="NCBI Taxonomy" id="2939690"/>
    <lineage>
        <taxon>Bacteria</taxon>
        <taxon>Pseudomonadati</taxon>
        <taxon>Pseudomonadota</taxon>
        <taxon>Betaproteobacteria</taxon>
        <taxon>Burkholderiales</taxon>
        <taxon>Burkholderiaceae</taxon>
        <taxon>Limnobacter</taxon>
    </lineage>
</organism>
<sequence length="563" mass="60262">MPELNALNHDNLNCANWQQPGQNTVAVLTVKQTRAVENKAFGQTDSFLLMQAAGVRSALKIVDQIVHSEPHNHHCLVLAGPGNNGGDACIVAGELKRQGLRVELFQITEGKSGSKDRMQAVLWALAHGVQPVEFEEGEDLPDISPNTVVIDGLLGIACDRAPTGPIELLINHVNESVARINTHTQHRQVRVYSLDCPSGLDCDTGRAPGAAIQAHTTFSYLSCKHGLLTGLGKTLAGELWIDDLNCGTLINETEIGAIIQAVSKPDQLKRLPTRSHEHHKGSFGSIAVLGGQQGMVGACVLSARTALMLGCGRVALSLLCEIDMHLPDVQMQGQTPFLDTLFPEIMNKGIENNLEFADTAIVGPGLGQSDSALQMLFQLLEHDKGLNMVWDADALNLLASNSALRARFKQYRAKHPAKAMVLTPHPLEAARLLQSTTEMVQADRPRAALSIATQFECTVVLKGTGSLVCNANHMEINTTGGPALGTAGSGDVLAGAIAAMLGQGLAGIDAAAFAVHLHGMAVEPRPSERDELFISHASEIAQRMKTCLNHLLNQSARRNRQLP</sequence>
<feature type="binding site" evidence="17">
    <location>
        <position position="425"/>
    </location>
    <ligand>
        <name>(6S)-NADPHX</name>
        <dbReference type="ChEBI" id="CHEBI:64076"/>
    </ligand>
</feature>
<comment type="similarity">
    <text evidence="3 18">In the N-terminal section; belongs to the NnrE/AIBP family.</text>
</comment>
<dbReference type="Proteomes" id="UP001165267">
    <property type="component" value="Unassembled WGS sequence"/>
</dbReference>
<keyword evidence="13" id="KW-0511">Multifunctional enzyme</keyword>
<comment type="cofactor">
    <cofactor evidence="18">
        <name>K(+)</name>
        <dbReference type="ChEBI" id="CHEBI:29103"/>
    </cofactor>
    <text evidence="18">Binds 1 potassium ion per subunit.</text>
</comment>
<comment type="function">
    <text evidence="17">Catalyzes the dehydration of the S-form of NAD(P)HX at the expense of ADP, which is converted to AMP. Together with NAD(P)HX epimerase, which catalyzes the epimerization of the S- and R-forms, the enzyme allows the repair of both epimers of NAD(P)HX, a damaged form of NAD(P)H that is a result of enzymatic or heat-dependent hydration.</text>
</comment>
<dbReference type="InterPro" id="IPR004443">
    <property type="entry name" value="YjeF_N_dom"/>
</dbReference>
<dbReference type="PIRSF" id="PIRSF017184">
    <property type="entry name" value="Nnr"/>
    <property type="match status" value="1"/>
</dbReference>
<comment type="catalytic activity">
    <reaction evidence="15 17 18">
        <text>(6S)-NADHX + ADP = AMP + phosphate + NADH + H(+)</text>
        <dbReference type="Rhea" id="RHEA:32223"/>
        <dbReference type="ChEBI" id="CHEBI:15378"/>
        <dbReference type="ChEBI" id="CHEBI:43474"/>
        <dbReference type="ChEBI" id="CHEBI:57945"/>
        <dbReference type="ChEBI" id="CHEBI:64074"/>
        <dbReference type="ChEBI" id="CHEBI:456215"/>
        <dbReference type="ChEBI" id="CHEBI:456216"/>
        <dbReference type="EC" id="4.2.1.136"/>
    </reaction>
</comment>
<dbReference type="InterPro" id="IPR000631">
    <property type="entry name" value="CARKD"/>
</dbReference>
<name>A0ABT1XL29_9BURK</name>